<protein>
    <submittedName>
        <fullName evidence="3">Nucleotide-binding universal stress UspA family protein</fullName>
    </submittedName>
</protein>
<dbReference type="Proteomes" id="UP000295135">
    <property type="component" value="Unassembled WGS sequence"/>
</dbReference>
<comment type="similarity">
    <text evidence="1">Belongs to the universal stress protein A family.</text>
</comment>
<dbReference type="EMBL" id="SLZY01000005">
    <property type="protein sequence ID" value="TCS72377.1"/>
    <property type="molecule type" value="Genomic_DNA"/>
</dbReference>
<dbReference type="OrthoDB" id="5295044at2"/>
<evidence type="ECO:0000259" key="2">
    <source>
        <dbReference type="Pfam" id="PF00582"/>
    </source>
</evidence>
<accession>A0A4R3JZ54</accession>
<evidence type="ECO:0000313" key="3">
    <source>
        <dbReference type="EMBL" id="TCS72377.1"/>
    </source>
</evidence>
<organism evidence="3 4">
    <name type="scientific">Sulfuritortus calidifontis</name>
    <dbReference type="NCBI Taxonomy" id="1914471"/>
    <lineage>
        <taxon>Bacteria</taxon>
        <taxon>Pseudomonadati</taxon>
        <taxon>Pseudomonadota</taxon>
        <taxon>Betaproteobacteria</taxon>
        <taxon>Nitrosomonadales</taxon>
        <taxon>Thiobacillaceae</taxon>
        <taxon>Sulfuritortus</taxon>
    </lineage>
</organism>
<dbReference type="Pfam" id="PF00582">
    <property type="entry name" value="Usp"/>
    <property type="match status" value="1"/>
</dbReference>
<reference evidence="3 4" key="1">
    <citation type="submission" date="2019-03" db="EMBL/GenBank/DDBJ databases">
        <title>Genomic Encyclopedia of Type Strains, Phase IV (KMG-IV): sequencing the most valuable type-strain genomes for metagenomic binning, comparative biology and taxonomic classification.</title>
        <authorList>
            <person name="Goeker M."/>
        </authorList>
    </citation>
    <scope>NUCLEOTIDE SEQUENCE [LARGE SCALE GENOMIC DNA]</scope>
    <source>
        <strain evidence="3 4">DSM 103923</strain>
    </source>
</reference>
<dbReference type="PANTHER" id="PTHR46268:SF15">
    <property type="entry name" value="UNIVERSAL STRESS PROTEIN HP_0031"/>
    <property type="match status" value="1"/>
</dbReference>
<sequence length="142" mass="15161">MPCKLLLPVDGSEGSARAARHVAGLARMVPGLEVHLLNVQPPGDDWMTRRAFKPEELARMEQEWAEAAIEPARAILKAAGVTFSEHFAQGEIAPTIARLAKELGCDQIVMGSRGQSALGGLLMGSVATKVLHLAEMPVTLVK</sequence>
<dbReference type="RefSeq" id="WP_126463397.1">
    <property type="nucleotide sequence ID" value="NZ_AP018721.1"/>
</dbReference>
<dbReference type="InterPro" id="IPR006016">
    <property type="entry name" value="UspA"/>
</dbReference>
<dbReference type="PANTHER" id="PTHR46268">
    <property type="entry name" value="STRESS RESPONSE PROTEIN NHAX"/>
    <property type="match status" value="1"/>
</dbReference>
<feature type="domain" description="UspA" evidence="2">
    <location>
        <begin position="4"/>
        <end position="142"/>
    </location>
</feature>
<comment type="caution">
    <text evidence="3">The sequence shown here is derived from an EMBL/GenBank/DDBJ whole genome shotgun (WGS) entry which is preliminary data.</text>
</comment>
<evidence type="ECO:0000256" key="1">
    <source>
        <dbReference type="ARBA" id="ARBA00008791"/>
    </source>
</evidence>
<proteinExistence type="inferred from homology"/>
<dbReference type="InterPro" id="IPR006015">
    <property type="entry name" value="Universal_stress_UspA"/>
</dbReference>
<dbReference type="Gene3D" id="3.40.50.620">
    <property type="entry name" value="HUPs"/>
    <property type="match status" value="1"/>
</dbReference>
<gene>
    <name evidence="3" type="ORF">EDC61_10531</name>
</gene>
<dbReference type="PRINTS" id="PR01438">
    <property type="entry name" value="UNVRSLSTRESS"/>
</dbReference>
<dbReference type="SUPFAM" id="SSF52402">
    <property type="entry name" value="Adenine nucleotide alpha hydrolases-like"/>
    <property type="match status" value="1"/>
</dbReference>
<dbReference type="AlphaFoldDB" id="A0A4R3JZ54"/>
<keyword evidence="4" id="KW-1185">Reference proteome</keyword>
<dbReference type="CDD" id="cd00293">
    <property type="entry name" value="USP-like"/>
    <property type="match status" value="1"/>
</dbReference>
<dbReference type="InterPro" id="IPR014729">
    <property type="entry name" value="Rossmann-like_a/b/a_fold"/>
</dbReference>
<name>A0A4R3JZ54_9PROT</name>
<evidence type="ECO:0000313" key="4">
    <source>
        <dbReference type="Proteomes" id="UP000295135"/>
    </source>
</evidence>